<keyword evidence="1" id="KW-0472">Membrane</keyword>
<dbReference type="GeneID" id="36401797"/>
<evidence type="ECO:0000313" key="2">
    <source>
        <dbReference type="EMBL" id="CEG48952.1"/>
    </source>
</evidence>
<dbReference type="OMA" id="MTIDTNC"/>
<dbReference type="OrthoDB" id="107143at2759"/>
<dbReference type="Proteomes" id="UP000054928">
    <property type="component" value="Unassembled WGS sequence"/>
</dbReference>
<name>A0A0P1B2F6_PLAHL</name>
<sequence>MAFLNQNLGMAGRNGDDFNRLYERLVVQRTSIQRQAKRAIHKVSTRAHPEAETQHKASVVAHEFEKIRRQQQQEHDAEVACRMKNLHLARNLRGAAQRIDCSPHHLALVLIDATEKSERLFLKRYQKTKRRRTRRQEALYSKMDRRIRLERIAARYIIIIAAPANLADVMPMGAIPYMLGYSFGEVMFLNPKQLRR</sequence>
<reference evidence="3" key="1">
    <citation type="submission" date="2014-09" db="EMBL/GenBank/DDBJ databases">
        <authorList>
            <person name="Sharma Rahul"/>
            <person name="Thines Marco"/>
        </authorList>
    </citation>
    <scope>NUCLEOTIDE SEQUENCE [LARGE SCALE GENOMIC DNA]</scope>
</reference>
<keyword evidence="1" id="KW-0812">Transmembrane</keyword>
<protein>
    <submittedName>
        <fullName evidence="2">Uncharacterized protein</fullName>
    </submittedName>
</protein>
<evidence type="ECO:0000256" key="1">
    <source>
        <dbReference type="SAM" id="Phobius"/>
    </source>
</evidence>
<feature type="transmembrane region" description="Helical" evidence="1">
    <location>
        <begin position="152"/>
        <end position="179"/>
    </location>
</feature>
<dbReference type="EMBL" id="CCYD01003042">
    <property type="protein sequence ID" value="CEG48952.1"/>
    <property type="molecule type" value="Genomic_DNA"/>
</dbReference>
<organism evidence="2 3">
    <name type="scientific">Plasmopara halstedii</name>
    <name type="common">Downy mildew of sunflower</name>
    <dbReference type="NCBI Taxonomy" id="4781"/>
    <lineage>
        <taxon>Eukaryota</taxon>
        <taxon>Sar</taxon>
        <taxon>Stramenopiles</taxon>
        <taxon>Oomycota</taxon>
        <taxon>Peronosporomycetes</taxon>
        <taxon>Peronosporales</taxon>
        <taxon>Peronosporaceae</taxon>
        <taxon>Plasmopara</taxon>
    </lineage>
</organism>
<keyword evidence="1" id="KW-1133">Transmembrane helix</keyword>
<accession>A0A0P1B2F6</accession>
<evidence type="ECO:0000313" key="3">
    <source>
        <dbReference type="Proteomes" id="UP000054928"/>
    </source>
</evidence>
<dbReference type="AlphaFoldDB" id="A0A0P1B2F6"/>
<keyword evidence="3" id="KW-1185">Reference proteome</keyword>
<dbReference type="RefSeq" id="XP_024585321.1">
    <property type="nucleotide sequence ID" value="XM_024720086.1"/>
</dbReference>
<proteinExistence type="predicted"/>